<name>A0A4S8KS40_DENBC</name>
<evidence type="ECO:0000313" key="1">
    <source>
        <dbReference type="EMBL" id="THU78493.1"/>
    </source>
</evidence>
<protein>
    <recommendedName>
        <fullName evidence="3">DDE Tnp4 domain-containing protein</fullName>
    </recommendedName>
</protein>
<evidence type="ECO:0008006" key="3">
    <source>
        <dbReference type="Google" id="ProtNLM"/>
    </source>
</evidence>
<dbReference type="OrthoDB" id="1681765at2759"/>
<evidence type="ECO:0000313" key="2">
    <source>
        <dbReference type="Proteomes" id="UP000297245"/>
    </source>
</evidence>
<keyword evidence="2" id="KW-1185">Reference proteome</keyword>
<dbReference type="Proteomes" id="UP000297245">
    <property type="component" value="Unassembled WGS sequence"/>
</dbReference>
<sequence>FGVDKRRFKILNMAPEYPFRTQAKLPPALCALHNFIRILDPHDTADDLNLVFHLRNSSANARDNEEDVPDDGELGFRVTAAESRRANVRRDCIAQEMWQDYQNYIAQMGTD</sequence>
<gene>
    <name evidence="1" type="ORF">K435DRAFT_699925</name>
</gene>
<dbReference type="AlphaFoldDB" id="A0A4S8KS40"/>
<reference evidence="1 2" key="1">
    <citation type="journal article" date="2019" name="Nat. Ecol. Evol.">
        <title>Megaphylogeny resolves global patterns of mushroom evolution.</title>
        <authorList>
            <person name="Varga T."/>
            <person name="Krizsan K."/>
            <person name="Foldi C."/>
            <person name="Dima B."/>
            <person name="Sanchez-Garcia M."/>
            <person name="Sanchez-Ramirez S."/>
            <person name="Szollosi G.J."/>
            <person name="Szarkandi J.G."/>
            <person name="Papp V."/>
            <person name="Albert L."/>
            <person name="Andreopoulos W."/>
            <person name="Angelini C."/>
            <person name="Antonin V."/>
            <person name="Barry K.W."/>
            <person name="Bougher N.L."/>
            <person name="Buchanan P."/>
            <person name="Buyck B."/>
            <person name="Bense V."/>
            <person name="Catcheside P."/>
            <person name="Chovatia M."/>
            <person name="Cooper J."/>
            <person name="Damon W."/>
            <person name="Desjardin D."/>
            <person name="Finy P."/>
            <person name="Geml J."/>
            <person name="Haridas S."/>
            <person name="Hughes K."/>
            <person name="Justo A."/>
            <person name="Karasinski D."/>
            <person name="Kautmanova I."/>
            <person name="Kiss B."/>
            <person name="Kocsube S."/>
            <person name="Kotiranta H."/>
            <person name="LaButti K.M."/>
            <person name="Lechner B.E."/>
            <person name="Liimatainen K."/>
            <person name="Lipzen A."/>
            <person name="Lukacs Z."/>
            <person name="Mihaltcheva S."/>
            <person name="Morgado L.N."/>
            <person name="Niskanen T."/>
            <person name="Noordeloos M.E."/>
            <person name="Ohm R.A."/>
            <person name="Ortiz-Santana B."/>
            <person name="Ovrebo C."/>
            <person name="Racz N."/>
            <person name="Riley R."/>
            <person name="Savchenko A."/>
            <person name="Shiryaev A."/>
            <person name="Soop K."/>
            <person name="Spirin V."/>
            <person name="Szebenyi C."/>
            <person name="Tomsovsky M."/>
            <person name="Tulloss R.E."/>
            <person name="Uehling J."/>
            <person name="Grigoriev I.V."/>
            <person name="Vagvolgyi C."/>
            <person name="Papp T."/>
            <person name="Martin F.M."/>
            <person name="Miettinen O."/>
            <person name="Hibbett D.S."/>
            <person name="Nagy L.G."/>
        </authorList>
    </citation>
    <scope>NUCLEOTIDE SEQUENCE [LARGE SCALE GENOMIC DNA]</scope>
    <source>
        <strain evidence="1 2">CBS 962.96</strain>
    </source>
</reference>
<accession>A0A4S8KS40</accession>
<proteinExistence type="predicted"/>
<organism evidence="1 2">
    <name type="scientific">Dendrothele bispora (strain CBS 962.96)</name>
    <dbReference type="NCBI Taxonomy" id="1314807"/>
    <lineage>
        <taxon>Eukaryota</taxon>
        <taxon>Fungi</taxon>
        <taxon>Dikarya</taxon>
        <taxon>Basidiomycota</taxon>
        <taxon>Agaricomycotina</taxon>
        <taxon>Agaricomycetes</taxon>
        <taxon>Agaricomycetidae</taxon>
        <taxon>Agaricales</taxon>
        <taxon>Agaricales incertae sedis</taxon>
        <taxon>Dendrothele</taxon>
    </lineage>
</organism>
<feature type="non-terminal residue" evidence="1">
    <location>
        <position position="1"/>
    </location>
</feature>
<dbReference type="EMBL" id="ML180181">
    <property type="protein sequence ID" value="THU78493.1"/>
    <property type="molecule type" value="Genomic_DNA"/>
</dbReference>